<dbReference type="SUPFAM" id="SSF55785">
    <property type="entry name" value="PYP-like sensor domain (PAS domain)"/>
    <property type="match status" value="4"/>
</dbReference>
<dbReference type="InterPro" id="IPR004358">
    <property type="entry name" value="Sig_transdc_His_kin-like_C"/>
</dbReference>
<proteinExistence type="predicted"/>
<reference evidence="12" key="1">
    <citation type="journal article" date="2019" name="Int. J. Syst. Evol. Microbiol.">
        <title>The Global Catalogue of Microorganisms (GCM) 10K type strain sequencing project: providing services to taxonomists for standard genome sequencing and annotation.</title>
        <authorList>
            <consortium name="The Broad Institute Genomics Platform"/>
            <consortium name="The Broad Institute Genome Sequencing Center for Infectious Disease"/>
            <person name="Wu L."/>
            <person name="Ma J."/>
        </authorList>
    </citation>
    <scope>NUCLEOTIDE SEQUENCE [LARGE SCALE GENOMIC DNA]</scope>
    <source>
        <strain evidence="12">CCUG 63682</strain>
    </source>
</reference>
<evidence type="ECO:0000259" key="9">
    <source>
        <dbReference type="PROSITE" id="PS50112"/>
    </source>
</evidence>
<evidence type="ECO:0000256" key="4">
    <source>
        <dbReference type="ARBA" id="ARBA00022679"/>
    </source>
</evidence>
<feature type="domain" description="PAC" evidence="10">
    <location>
        <begin position="709"/>
        <end position="760"/>
    </location>
</feature>
<evidence type="ECO:0000259" key="8">
    <source>
        <dbReference type="PROSITE" id="PS50109"/>
    </source>
</evidence>
<dbReference type="PROSITE" id="PS50113">
    <property type="entry name" value="PAC"/>
    <property type="match status" value="3"/>
</dbReference>
<feature type="transmembrane region" description="Helical" evidence="7">
    <location>
        <begin position="137"/>
        <end position="161"/>
    </location>
</feature>
<dbReference type="SMART" id="SM00387">
    <property type="entry name" value="HATPase_c"/>
    <property type="match status" value="1"/>
</dbReference>
<dbReference type="SMART" id="SM00086">
    <property type="entry name" value="PAC"/>
    <property type="match status" value="3"/>
</dbReference>
<feature type="transmembrane region" description="Helical" evidence="7">
    <location>
        <begin position="168"/>
        <end position="192"/>
    </location>
</feature>
<feature type="transmembrane region" description="Helical" evidence="7">
    <location>
        <begin position="6"/>
        <end position="28"/>
    </location>
</feature>
<feature type="domain" description="PAC" evidence="10">
    <location>
        <begin position="457"/>
        <end position="509"/>
    </location>
</feature>
<dbReference type="SUPFAM" id="SSF55874">
    <property type="entry name" value="ATPase domain of HSP90 chaperone/DNA topoisomerase II/histidine kinase"/>
    <property type="match status" value="1"/>
</dbReference>
<organism evidence="11 12">
    <name type="scientific">Geojedonia litorea</name>
    <dbReference type="NCBI Taxonomy" id="1268269"/>
    <lineage>
        <taxon>Bacteria</taxon>
        <taxon>Pseudomonadati</taxon>
        <taxon>Bacteroidota</taxon>
        <taxon>Flavobacteriia</taxon>
        <taxon>Flavobacteriales</taxon>
        <taxon>Flavobacteriaceae</taxon>
        <taxon>Geojedonia</taxon>
    </lineage>
</organism>
<dbReference type="Pfam" id="PF08447">
    <property type="entry name" value="PAS_3"/>
    <property type="match status" value="1"/>
</dbReference>
<dbReference type="SMART" id="SM00091">
    <property type="entry name" value="PAS"/>
    <property type="match status" value="4"/>
</dbReference>
<dbReference type="EC" id="2.7.13.3" evidence="2"/>
<evidence type="ECO:0000313" key="12">
    <source>
        <dbReference type="Proteomes" id="UP001595953"/>
    </source>
</evidence>
<dbReference type="CDD" id="cd00130">
    <property type="entry name" value="PAS"/>
    <property type="match status" value="3"/>
</dbReference>
<comment type="caution">
    <text evidence="11">The sequence shown here is derived from an EMBL/GenBank/DDBJ whole genome shotgun (WGS) entry which is preliminary data.</text>
</comment>
<keyword evidence="6" id="KW-0175">Coiled coil</keyword>
<dbReference type="Pfam" id="PF08448">
    <property type="entry name" value="PAS_4"/>
    <property type="match status" value="2"/>
</dbReference>
<dbReference type="InterPro" id="IPR036097">
    <property type="entry name" value="HisK_dim/P_sf"/>
</dbReference>
<dbReference type="Gene3D" id="3.30.565.10">
    <property type="entry name" value="Histidine kinase-like ATPase, C-terminal domain"/>
    <property type="match status" value="1"/>
</dbReference>
<feature type="domain" description="PAC" evidence="10">
    <location>
        <begin position="583"/>
        <end position="635"/>
    </location>
</feature>
<feature type="transmembrane region" description="Helical" evidence="7">
    <location>
        <begin position="97"/>
        <end position="117"/>
    </location>
</feature>
<dbReference type="InterPro" id="IPR001610">
    <property type="entry name" value="PAC"/>
</dbReference>
<dbReference type="Pfam" id="PF00512">
    <property type="entry name" value="HisKA"/>
    <property type="match status" value="1"/>
</dbReference>
<keyword evidence="5" id="KW-0418">Kinase</keyword>
<keyword evidence="4" id="KW-0808">Transferase</keyword>
<dbReference type="RefSeq" id="WP_387964372.1">
    <property type="nucleotide sequence ID" value="NZ_JBHSGP010000014.1"/>
</dbReference>
<evidence type="ECO:0000313" key="11">
    <source>
        <dbReference type="EMBL" id="MFC4723200.1"/>
    </source>
</evidence>
<dbReference type="CDD" id="cd00082">
    <property type="entry name" value="HisKA"/>
    <property type="match status" value="1"/>
</dbReference>
<dbReference type="Pfam" id="PF02518">
    <property type="entry name" value="HATPase_c"/>
    <property type="match status" value="1"/>
</dbReference>
<evidence type="ECO:0000256" key="1">
    <source>
        <dbReference type="ARBA" id="ARBA00000085"/>
    </source>
</evidence>
<dbReference type="InterPro" id="IPR000700">
    <property type="entry name" value="PAS-assoc_C"/>
</dbReference>
<dbReference type="CDD" id="cd16922">
    <property type="entry name" value="HATPase_EvgS-ArcB-TorS-like"/>
    <property type="match status" value="1"/>
</dbReference>
<dbReference type="Gene3D" id="3.30.450.20">
    <property type="entry name" value="PAS domain"/>
    <property type="match status" value="4"/>
</dbReference>
<dbReference type="EMBL" id="JBHSGP010000014">
    <property type="protein sequence ID" value="MFC4723200.1"/>
    <property type="molecule type" value="Genomic_DNA"/>
</dbReference>
<protein>
    <recommendedName>
        <fullName evidence="2">histidine kinase</fullName>
        <ecNumber evidence="2">2.7.13.3</ecNumber>
    </recommendedName>
</protein>
<dbReference type="InterPro" id="IPR013655">
    <property type="entry name" value="PAS_fold_3"/>
</dbReference>
<evidence type="ECO:0000256" key="6">
    <source>
        <dbReference type="SAM" id="Coils"/>
    </source>
</evidence>
<evidence type="ECO:0000259" key="10">
    <source>
        <dbReference type="PROSITE" id="PS50113"/>
    </source>
</evidence>
<dbReference type="InterPro" id="IPR003594">
    <property type="entry name" value="HATPase_dom"/>
</dbReference>
<accession>A0ABV9N8D6</accession>
<feature type="domain" description="PAS" evidence="9">
    <location>
        <begin position="636"/>
        <end position="706"/>
    </location>
</feature>
<feature type="transmembrane region" description="Helical" evidence="7">
    <location>
        <begin position="198"/>
        <end position="224"/>
    </location>
</feature>
<feature type="coiled-coil region" evidence="6">
    <location>
        <begin position="751"/>
        <end position="778"/>
    </location>
</feature>
<dbReference type="SMART" id="SM00388">
    <property type="entry name" value="HisKA"/>
    <property type="match status" value="1"/>
</dbReference>
<dbReference type="SUPFAM" id="SSF47384">
    <property type="entry name" value="Homodimeric domain of signal transducing histidine kinase"/>
    <property type="match status" value="1"/>
</dbReference>
<dbReference type="Gene3D" id="1.10.287.130">
    <property type="match status" value="1"/>
</dbReference>
<dbReference type="PROSITE" id="PS50109">
    <property type="entry name" value="HIS_KIN"/>
    <property type="match status" value="1"/>
</dbReference>
<name>A0ABV9N8D6_9FLAO</name>
<feature type="transmembrane region" description="Helical" evidence="7">
    <location>
        <begin position="35"/>
        <end position="57"/>
    </location>
</feature>
<dbReference type="PANTHER" id="PTHR43047">
    <property type="entry name" value="TWO-COMPONENT HISTIDINE PROTEIN KINASE"/>
    <property type="match status" value="1"/>
</dbReference>
<keyword evidence="7" id="KW-0812">Transmembrane</keyword>
<gene>
    <name evidence="11" type="ORF">ACFO5O_12765</name>
</gene>
<feature type="domain" description="PAS" evidence="9">
    <location>
        <begin position="510"/>
        <end position="580"/>
    </location>
</feature>
<feature type="domain" description="Histidine kinase" evidence="8">
    <location>
        <begin position="796"/>
        <end position="1012"/>
    </location>
</feature>
<feature type="domain" description="PAS" evidence="9">
    <location>
        <begin position="267"/>
        <end position="318"/>
    </location>
</feature>
<dbReference type="Proteomes" id="UP001595953">
    <property type="component" value="Unassembled WGS sequence"/>
</dbReference>
<dbReference type="PROSITE" id="PS50112">
    <property type="entry name" value="PAS"/>
    <property type="match status" value="4"/>
</dbReference>
<dbReference type="InterPro" id="IPR003661">
    <property type="entry name" value="HisK_dim/P_dom"/>
</dbReference>
<dbReference type="Pfam" id="PF13426">
    <property type="entry name" value="PAS_9"/>
    <property type="match status" value="1"/>
</dbReference>
<dbReference type="InterPro" id="IPR035965">
    <property type="entry name" value="PAS-like_dom_sf"/>
</dbReference>
<dbReference type="InterPro" id="IPR013656">
    <property type="entry name" value="PAS_4"/>
</dbReference>
<keyword evidence="7" id="KW-0472">Membrane</keyword>
<evidence type="ECO:0000256" key="3">
    <source>
        <dbReference type="ARBA" id="ARBA00022553"/>
    </source>
</evidence>
<dbReference type="NCBIfam" id="TIGR00229">
    <property type="entry name" value="sensory_box"/>
    <property type="match status" value="3"/>
</dbReference>
<dbReference type="InterPro" id="IPR005467">
    <property type="entry name" value="His_kinase_dom"/>
</dbReference>
<dbReference type="Pfam" id="PF20973">
    <property type="entry name" value="VUPS"/>
    <property type="match status" value="1"/>
</dbReference>
<keyword evidence="7" id="KW-1133">Transmembrane helix</keyword>
<dbReference type="InterPro" id="IPR048533">
    <property type="entry name" value="VUPS"/>
</dbReference>
<dbReference type="PRINTS" id="PR00344">
    <property type="entry name" value="BCTRLSENSOR"/>
</dbReference>
<evidence type="ECO:0000256" key="2">
    <source>
        <dbReference type="ARBA" id="ARBA00012438"/>
    </source>
</evidence>
<evidence type="ECO:0000256" key="5">
    <source>
        <dbReference type="ARBA" id="ARBA00022777"/>
    </source>
</evidence>
<feature type="transmembrane region" description="Helical" evidence="7">
    <location>
        <begin position="63"/>
        <end position="85"/>
    </location>
</feature>
<keyword evidence="12" id="KW-1185">Reference proteome</keyword>
<evidence type="ECO:0000256" key="7">
    <source>
        <dbReference type="SAM" id="Phobius"/>
    </source>
</evidence>
<dbReference type="InterPro" id="IPR000014">
    <property type="entry name" value="PAS"/>
</dbReference>
<keyword evidence="3" id="KW-0597">Phosphoprotein</keyword>
<dbReference type="InterPro" id="IPR036890">
    <property type="entry name" value="HATPase_C_sf"/>
</dbReference>
<feature type="domain" description="PAS" evidence="9">
    <location>
        <begin position="384"/>
        <end position="455"/>
    </location>
</feature>
<sequence length="1012" mass="115238">MDLFYSNILMLLFQCTTIAILILVLFRLRFIFGTGLLWITLGVFQFLQVFMSGALIIEVAPEITISSGSMVLFTGSLFAIILVYICDGIIEAKNLIYAILGANLVLTFLLLLCWLSFGGVGSNNVYNLPSHFYIQNIGFLLYGTLVLVVDFFILIFIFEFISKYINSIYFRVLLTMTIVLCLDAILFTLGFFAGDHNFQTILISGIVFKTLSVIVYSSLFTMYLTYIEPNFKKGNDSGLSILKIFKSLTYLKRYEDVVVELQSERDHTFKLEHTINNISDGFVSLDTNWCYTYANEKTGEITGKKPGSLIGKHIWTEFPDTVNLPFYKAYHEAVETQQNITIQDFYEPTQRWVEHKLYPSPEGLAVYFSDITELKNAQDNVSKAKEFSEALIASLRSGLVVMNIDGEIIDANPSFCKITKFTKEELLGRKAPFPFWPPESYEAIQECLKKTLQGEVGNFEFLFLRKDGERFPAALATSSIRDSRGNLTAFFVTIDDITDRKKAEEQLILSENLFRRLTSNAPVAIFQIDKKGACNYVNEEWVKYAGRSFNEAMGFGWANAIHSEDRERVLQEWEESMRTGENFNSEFRFQHTNNQITWLSAKAVGLHDSKNNLYGYIGMALDITERKNAEKLLIESKEYLDNIINNIGDPVFVKDDKSRFLIANNAFYKLFNRTKEEIIGNRFADDVPKEKREHYLKVDRKVISKGIEYVNEDSMINAKGEVQFISSKKTRFIDENGHKFLIGVIRDITDLKKVEIELEKHQKNLEELIEIRTFELEEEKKKAQSADVMKSAFLATMSHELRTPMNSIIGFTGILLKEFAGPLNEEQKKQLTMVKNSGQHLLNLINDILDISKIEAGKLKVSKHTFNYILTLESTIAFILPQAHKKGLQISTECSETKIIVNSDERRVEQVLLNLISNAIKFSDQGSIKVNVKVEDKFILTQVIDQGIGISQEEQAKLFLPFIQLNHGLARRHEGTGLGLSICKNIIEKLGGTIEVKSKKGIGSNFTFKLPI</sequence>
<comment type="catalytic activity">
    <reaction evidence="1">
        <text>ATP + protein L-histidine = ADP + protein N-phospho-L-histidine.</text>
        <dbReference type="EC" id="2.7.13.3"/>
    </reaction>
</comment>